<evidence type="ECO:0000256" key="1">
    <source>
        <dbReference type="SAM" id="Phobius"/>
    </source>
</evidence>
<accession>A0AA37WHS2</accession>
<dbReference type="InterPro" id="IPR036452">
    <property type="entry name" value="Ribo_hydro-like"/>
</dbReference>
<keyword evidence="1" id="KW-0812">Transmembrane</keyword>
<proteinExistence type="predicted"/>
<feature type="domain" description="Cellulose-binding Sde182 nucleoside hydrolase-like" evidence="2">
    <location>
        <begin position="38"/>
        <end position="314"/>
    </location>
</feature>
<name>A0AA37WHS2_9BACT</name>
<dbReference type="EMBL" id="BSOH01000037">
    <property type="protein sequence ID" value="GLR19844.1"/>
    <property type="molecule type" value="Genomic_DNA"/>
</dbReference>
<evidence type="ECO:0000259" key="2">
    <source>
        <dbReference type="Pfam" id="PF07632"/>
    </source>
</evidence>
<evidence type="ECO:0000313" key="3">
    <source>
        <dbReference type="EMBL" id="GLR19844.1"/>
    </source>
</evidence>
<comment type="caution">
    <text evidence="3">The sequence shown here is derived from an EMBL/GenBank/DDBJ whole genome shotgun (WGS) entry which is preliminary data.</text>
</comment>
<dbReference type="SUPFAM" id="SSF53590">
    <property type="entry name" value="Nucleoside hydrolase"/>
    <property type="match status" value="1"/>
</dbReference>
<evidence type="ECO:0000313" key="4">
    <source>
        <dbReference type="Proteomes" id="UP001156666"/>
    </source>
</evidence>
<reference evidence="3" key="2">
    <citation type="submission" date="2023-01" db="EMBL/GenBank/DDBJ databases">
        <title>Draft genome sequence of Portibacter lacus strain NBRC 108769.</title>
        <authorList>
            <person name="Sun Q."/>
            <person name="Mori K."/>
        </authorList>
    </citation>
    <scope>NUCLEOTIDE SEQUENCE</scope>
    <source>
        <strain evidence="3">NBRC 108769</strain>
    </source>
</reference>
<dbReference type="Proteomes" id="UP001156666">
    <property type="component" value="Unassembled WGS sequence"/>
</dbReference>
<keyword evidence="1" id="KW-0472">Membrane</keyword>
<dbReference type="InterPro" id="IPR011483">
    <property type="entry name" value="Sde182_NH-like"/>
</dbReference>
<dbReference type="GO" id="GO:0016799">
    <property type="term" value="F:hydrolase activity, hydrolyzing N-glycosyl compounds"/>
    <property type="evidence" value="ECO:0007669"/>
    <property type="project" value="InterPro"/>
</dbReference>
<feature type="transmembrane region" description="Helical" evidence="1">
    <location>
        <begin position="7"/>
        <end position="26"/>
    </location>
</feature>
<protein>
    <recommendedName>
        <fullName evidence="2">Cellulose-binding Sde182 nucleoside hydrolase-like domain-containing protein</fullName>
    </recommendedName>
</protein>
<gene>
    <name evidence="3" type="ORF">GCM10007940_44600</name>
</gene>
<dbReference type="Gene3D" id="3.90.245.10">
    <property type="entry name" value="Ribonucleoside hydrolase-like"/>
    <property type="match status" value="1"/>
</dbReference>
<reference evidence="3" key="1">
    <citation type="journal article" date="2014" name="Int. J. Syst. Evol. Microbiol.">
        <title>Complete genome sequence of Corynebacterium casei LMG S-19264T (=DSM 44701T), isolated from a smear-ripened cheese.</title>
        <authorList>
            <consortium name="US DOE Joint Genome Institute (JGI-PGF)"/>
            <person name="Walter F."/>
            <person name="Albersmeier A."/>
            <person name="Kalinowski J."/>
            <person name="Ruckert C."/>
        </authorList>
    </citation>
    <scope>NUCLEOTIDE SEQUENCE</scope>
    <source>
        <strain evidence="3">NBRC 108769</strain>
    </source>
</reference>
<dbReference type="RefSeq" id="WP_235293372.1">
    <property type="nucleotide sequence ID" value="NZ_BSOH01000037.1"/>
</dbReference>
<keyword evidence="4" id="KW-1185">Reference proteome</keyword>
<dbReference type="Pfam" id="PF07632">
    <property type="entry name" value="Sde182_NH-like"/>
    <property type="match status" value="1"/>
</dbReference>
<organism evidence="3 4">
    <name type="scientific">Portibacter lacus</name>
    <dbReference type="NCBI Taxonomy" id="1099794"/>
    <lineage>
        <taxon>Bacteria</taxon>
        <taxon>Pseudomonadati</taxon>
        <taxon>Bacteroidota</taxon>
        <taxon>Saprospiria</taxon>
        <taxon>Saprospirales</taxon>
        <taxon>Haliscomenobacteraceae</taxon>
        <taxon>Portibacter</taxon>
    </lineage>
</organism>
<sequence length="361" mass="41607">MKRNRENWQNFKIYGVIILLPLLFFLDQKIDKNQTYDVIIDTDLGGDPDDIQSLFRAVHYSDILKIKGIISTPNSDKDHHTWDTIKNTELINHWIKRIDVNHLRDKGFPELMQEEDLLSIIKPGANLPHPPVANGATEGSNWIIKTARKYTKEKPIWILVWGSLTTTAQALYDAPDIADKIRIYVIGSSNTLHDIPSRDFVFNFMKNDYPELWWIENGTLPKGSHETFRGVYQSGVQKGEWSYTEFTSANIRNHGSYHNGLFKEKCGDVFPLANYPKNSLKEGDSPSLLYLISPVIGGVGNVDDPTMENWGGQFMPLDSIKYPNYYIDLDKSPEACQMTIGKWRLDIMTDWKMRWDRYGNE</sequence>
<dbReference type="AlphaFoldDB" id="A0AA37WHS2"/>
<keyword evidence="1" id="KW-1133">Transmembrane helix</keyword>